<feature type="signal peptide" evidence="2">
    <location>
        <begin position="1"/>
        <end position="24"/>
    </location>
</feature>
<feature type="chain" id="PRO_5032664270" evidence="2">
    <location>
        <begin position="25"/>
        <end position="123"/>
    </location>
</feature>
<feature type="region of interest" description="Disordered" evidence="1">
    <location>
        <begin position="26"/>
        <end position="123"/>
    </location>
</feature>
<gene>
    <name evidence="3" type="ORF">C2L97_02120</name>
</gene>
<sequence length="123" mass="12997">MIESRPLKTTLTLAAALAASAAFAQMTPAPETAPPTTGTMQAAPQGQGPITSSTDPLVQKRIDNKAARDEYKARKAQARAGYRDEMKAAKANRKTEKQEASTRRKEEMMKPGGPAPTPGSGGE</sequence>
<accession>A0A809DU86</accession>
<evidence type="ECO:0000313" key="3">
    <source>
        <dbReference type="EMBL" id="AYB54938.1"/>
    </source>
</evidence>
<evidence type="ECO:0000256" key="2">
    <source>
        <dbReference type="SAM" id="SignalP"/>
    </source>
</evidence>
<protein>
    <submittedName>
        <fullName evidence="3">Uncharacterized protein</fullName>
    </submittedName>
</protein>
<dbReference type="EMBL" id="CP026092">
    <property type="protein sequence ID" value="AYB54938.1"/>
    <property type="molecule type" value="Genomic_DNA"/>
</dbReference>
<dbReference type="AlphaFoldDB" id="A0A809DU86"/>
<feature type="compositionally biased region" description="Basic and acidic residues" evidence="1">
    <location>
        <begin position="58"/>
        <end position="73"/>
    </location>
</feature>
<feature type="compositionally biased region" description="Polar residues" evidence="1">
    <location>
        <begin position="38"/>
        <end position="56"/>
    </location>
</feature>
<organism evidence="3">
    <name type="scientific">Ralstonia solanacearum</name>
    <name type="common">Pseudomonas solanacearum</name>
    <dbReference type="NCBI Taxonomy" id="305"/>
    <lineage>
        <taxon>Bacteria</taxon>
        <taxon>Pseudomonadati</taxon>
        <taxon>Pseudomonadota</taxon>
        <taxon>Betaproteobacteria</taxon>
        <taxon>Burkholderiales</taxon>
        <taxon>Burkholderiaceae</taxon>
        <taxon>Ralstonia</taxon>
        <taxon>Ralstonia solanacearum species complex</taxon>
    </lineage>
</organism>
<reference evidence="3" key="1">
    <citation type="submission" date="2018-01" db="EMBL/GenBank/DDBJ databases">
        <title>Complete Genome Sequence of three strains from Ralstonia solanacearum ecotype Moko sequevar IIA-53 from Brazil.</title>
        <authorList>
            <person name="Silva J.R."/>
            <person name="Albuquerque G.M.R."/>
            <person name="Pais A.K.L."/>
            <person name="Silva A.M.F."/>
            <person name="Boiteux M.E.N.F."/>
            <person name="Souza E.B."/>
            <person name="Mariano R.L.R."/>
        </authorList>
    </citation>
    <scope>NUCLEOTIDE SEQUENCE [LARGE SCALE GENOMIC DNA]</scope>
    <source>
        <strain evidence="3">SFC</strain>
    </source>
</reference>
<name>A0A809DU86_RALSL</name>
<feature type="compositionally biased region" description="Low complexity" evidence="1">
    <location>
        <begin position="26"/>
        <end position="37"/>
    </location>
</feature>
<proteinExistence type="predicted"/>
<feature type="compositionally biased region" description="Basic and acidic residues" evidence="1">
    <location>
        <begin position="81"/>
        <end position="109"/>
    </location>
</feature>
<keyword evidence="2" id="KW-0732">Signal</keyword>
<evidence type="ECO:0000256" key="1">
    <source>
        <dbReference type="SAM" id="MobiDB-lite"/>
    </source>
</evidence>